<feature type="domain" description="Galactokinase N-terminal" evidence="9">
    <location>
        <begin position="12"/>
        <end position="60"/>
    </location>
</feature>
<sequence>MAAALIDRVGEGFREAFGRDPNGIWSAPGRVSVAGDHTDTQDGLSFGFATAERTAVAVARRDDGTITVATDLTDERATADLATLRPDAEPRSWKAYPLGMIWAVVEYARQRDRDEAGHDPNHVATDALAICTGLDVFISTDLPVGGGLASSASACAAVGIALSDMWHLDCSDETLADLGLRAEVAAAGAAGGVADHFTVLAATAGHDVFFDVRGRDVSLIETPDLAGAGLVTLTVGTNELHRNWSDPFRERQEACQRVAEALGVQSLREVRLQQLEAIEAQLDPTDLRRARYVITEIQRTLDLTRILRTEGPEHSGPTLRASQASLRDDFEVSTERIDAVCELADRAGAIGARMSGSGLGGSVFIVIPADAVDRFTEACVAHFDERGWGTPDVREVTPCDGPRRDV</sequence>
<dbReference type="RefSeq" id="WP_158027947.1">
    <property type="nucleotide sequence ID" value="NZ_BMHG01000001.1"/>
</dbReference>
<dbReference type="InterPro" id="IPR014721">
    <property type="entry name" value="Ribsml_uS5_D2-typ_fold_subgr"/>
</dbReference>
<comment type="caution">
    <text evidence="10">The sequence shown here is derived from an EMBL/GenBank/DDBJ whole genome shotgun (WGS) entry which is preliminary data.</text>
</comment>
<evidence type="ECO:0000256" key="5">
    <source>
        <dbReference type="ARBA" id="ARBA00022840"/>
    </source>
</evidence>
<comment type="similarity">
    <text evidence="1">Belongs to the GHMP kinase family. GalK subfamily.</text>
</comment>
<organism evidence="10 11">
    <name type="scientific">Pseudoclavibacter endophyticus</name>
    <dbReference type="NCBI Taxonomy" id="1778590"/>
    <lineage>
        <taxon>Bacteria</taxon>
        <taxon>Bacillati</taxon>
        <taxon>Actinomycetota</taxon>
        <taxon>Actinomycetes</taxon>
        <taxon>Micrococcales</taxon>
        <taxon>Microbacteriaceae</taxon>
        <taxon>Pseudoclavibacter</taxon>
    </lineage>
</organism>
<dbReference type="Proteomes" id="UP000431744">
    <property type="component" value="Unassembled WGS sequence"/>
</dbReference>
<evidence type="ECO:0000256" key="1">
    <source>
        <dbReference type="ARBA" id="ARBA00006566"/>
    </source>
</evidence>
<dbReference type="GO" id="GO:0005829">
    <property type="term" value="C:cytosol"/>
    <property type="evidence" value="ECO:0007669"/>
    <property type="project" value="TreeGrafter"/>
</dbReference>
<evidence type="ECO:0000259" key="7">
    <source>
        <dbReference type="Pfam" id="PF00288"/>
    </source>
</evidence>
<dbReference type="InterPro" id="IPR020568">
    <property type="entry name" value="Ribosomal_Su5_D2-typ_SF"/>
</dbReference>
<dbReference type="PANTHER" id="PTHR10457:SF7">
    <property type="entry name" value="GALACTOKINASE-RELATED"/>
    <property type="match status" value="1"/>
</dbReference>
<feature type="domain" description="GHMP kinase N-terminal" evidence="7">
    <location>
        <begin position="129"/>
        <end position="200"/>
    </location>
</feature>
<dbReference type="PRINTS" id="PR00473">
    <property type="entry name" value="GALCTOKINASE"/>
</dbReference>
<dbReference type="InterPro" id="IPR000705">
    <property type="entry name" value="Galactokinase"/>
</dbReference>
<dbReference type="InterPro" id="IPR013750">
    <property type="entry name" value="GHMP_kinase_C_dom"/>
</dbReference>
<dbReference type="Pfam" id="PF08544">
    <property type="entry name" value="GHMP_kinases_C"/>
    <property type="match status" value="1"/>
</dbReference>
<dbReference type="InterPro" id="IPR006204">
    <property type="entry name" value="GHMP_kinase_N_dom"/>
</dbReference>
<dbReference type="PIRSF" id="PIRSF000530">
    <property type="entry name" value="Galactokinase"/>
    <property type="match status" value="1"/>
</dbReference>
<dbReference type="InterPro" id="IPR019539">
    <property type="entry name" value="GalKase_N"/>
</dbReference>
<keyword evidence="3" id="KW-0547">Nucleotide-binding</keyword>
<evidence type="ECO:0000256" key="3">
    <source>
        <dbReference type="ARBA" id="ARBA00022741"/>
    </source>
</evidence>
<keyword evidence="5" id="KW-0067">ATP-binding</keyword>
<evidence type="ECO:0000313" key="10">
    <source>
        <dbReference type="EMBL" id="KAB1649357.1"/>
    </source>
</evidence>
<dbReference type="Gene3D" id="3.30.70.890">
    <property type="entry name" value="GHMP kinase, C-terminal domain"/>
    <property type="match status" value="1"/>
</dbReference>
<accession>A0A6H9WQX8</accession>
<evidence type="ECO:0000259" key="9">
    <source>
        <dbReference type="Pfam" id="PF10509"/>
    </source>
</evidence>
<protein>
    <submittedName>
        <fullName evidence="10">Galactokinase</fullName>
    </submittedName>
</protein>
<dbReference type="OrthoDB" id="250531at2"/>
<keyword evidence="6" id="KW-0119">Carbohydrate metabolism</keyword>
<dbReference type="AlphaFoldDB" id="A0A6H9WQX8"/>
<feature type="domain" description="GHMP kinase C-terminal" evidence="8">
    <location>
        <begin position="322"/>
        <end position="383"/>
    </location>
</feature>
<dbReference type="InterPro" id="IPR006206">
    <property type="entry name" value="Mevalonate/galactokinase"/>
</dbReference>
<evidence type="ECO:0000256" key="4">
    <source>
        <dbReference type="ARBA" id="ARBA00022777"/>
    </source>
</evidence>
<keyword evidence="11" id="KW-1185">Reference proteome</keyword>
<proteinExistence type="inferred from homology"/>
<dbReference type="GO" id="GO:0006012">
    <property type="term" value="P:galactose metabolic process"/>
    <property type="evidence" value="ECO:0007669"/>
    <property type="project" value="UniProtKB-KW"/>
</dbReference>
<keyword evidence="2" id="KW-0808">Transferase</keyword>
<evidence type="ECO:0000256" key="6">
    <source>
        <dbReference type="ARBA" id="ARBA00023144"/>
    </source>
</evidence>
<evidence type="ECO:0000313" key="11">
    <source>
        <dbReference type="Proteomes" id="UP000431744"/>
    </source>
</evidence>
<dbReference type="Gene3D" id="3.30.230.10">
    <property type="match status" value="1"/>
</dbReference>
<keyword evidence="4 10" id="KW-0418">Kinase</keyword>
<name>A0A6H9WQX8_9MICO</name>
<dbReference type="EMBL" id="WBJY01000001">
    <property type="protein sequence ID" value="KAB1649357.1"/>
    <property type="molecule type" value="Genomic_DNA"/>
</dbReference>
<dbReference type="GO" id="GO:0004335">
    <property type="term" value="F:galactokinase activity"/>
    <property type="evidence" value="ECO:0007669"/>
    <property type="project" value="InterPro"/>
</dbReference>
<dbReference type="PRINTS" id="PR00959">
    <property type="entry name" value="MEVGALKINASE"/>
</dbReference>
<dbReference type="PANTHER" id="PTHR10457">
    <property type="entry name" value="MEVALONATE KINASE/GALACTOKINASE"/>
    <property type="match status" value="1"/>
</dbReference>
<evidence type="ECO:0000259" key="8">
    <source>
        <dbReference type="Pfam" id="PF08544"/>
    </source>
</evidence>
<reference evidence="10 11" key="1">
    <citation type="submission" date="2019-09" db="EMBL/GenBank/DDBJ databases">
        <title>Phylogeny of genus Pseudoclavibacter and closely related genus.</title>
        <authorList>
            <person name="Li Y."/>
        </authorList>
    </citation>
    <scope>NUCLEOTIDE SEQUENCE [LARGE SCALE GENOMIC DNA]</scope>
    <source>
        <strain evidence="10 11">EGI 60007</strain>
    </source>
</reference>
<dbReference type="Pfam" id="PF10509">
    <property type="entry name" value="GalKase_gal_bdg"/>
    <property type="match status" value="1"/>
</dbReference>
<evidence type="ECO:0000256" key="2">
    <source>
        <dbReference type="ARBA" id="ARBA00022679"/>
    </source>
</evidence>
<dbReference type="SUPFAM" id="SSF54211">
    <property type="entry name" value="Ribosomal protein S5 domain 2-like"/>
    <property type="match status" value="1"/>
</dbReference>
<dbReference type="SUPFAM" id="SSF55060">
    <property type="entry name" value="GHMP Kinase, C-terminal domain"/>
    <property type="match status" value="1"/>
</dbReference>
<dbReference type="Pfam" id="PF00288">
    <property type="entry name" value="GHMP_kinases_N"/>
    <property type="match status" value="1"/>
</dbReference>
<keyword evidence="6" id="KW-0299">Galactose metabolism</keyword>
<dbReference type="InterPro" id="IPR036554">
    <property type="entry name" value="GHMP_kinase_C_sf"/>
</dbReference>
<dbReference type="GO" id="GO:0005524">
    <property type="term" value="F:ATP binding"/>
    <property type="evidence" value="ECO:0007669"/>
    <property type="project" value="UniProtKB-KW"/>
</dbReference>
<gene>
    <name evidence="10" type="ORF">F8O04_03560</name>
</gene>